<evidence type="ECO:0000313" key="3">
    <source>
        <dbReference type="Proteomes" id="UP000515129"/>
    </source>
</evidence>
<dbReference type="PANTHER" id="PTHR33480:SF5">
    <property type="entry name" value="SI:DKEY-51D8.9"/>
    <property type="match status" value="1"/>
</dbReference>
<organism evidence="3 4">
    <name type="scientific">Carassius auratus</name>
    <name type="common">Goldfish</name>
    <dbReference type="NCBI Taxonomy" id="7957"/>
    <lineage>
        <taxon>Eukaryota</taxon>
        <taxon>Metazoa</taxon>
        <taxon>Chordata</taxon>
        <taxon>Craniata</taxon>
        <taxon>Vertebrata</taxon>
        <taxon>Euteleostomi</taxon>
        <taxon>Actinopterygii</taxon>
        <taxon>Neopterygii</taxon>
        <taxon>Teleostei</taxon>
        <taxon>Ostariophysi</taxon>
        <taxon>Cypriniformes</taxon>
        <taxon>Cyprinidae</taxon>
        <taxon>Cyprininae</taxon>
        <taxon>Carassius</taxon>
    </lineage>
</organism>
<reference evidence="4" key="1">
    <citation type="submission" date="2025-08" db="UniProtKB">
        <authorList>
            <consortium name="RefSeq"/>
        </authorList>
    </citation>
    <scope>IDENTIFICATION</scope>
    <source>
        <strain evidence="4">Wakin</strain>
        <tissue evidence="4">Muscle</tissue>
    </source>
</reference>
<feature type="region of interest" description="Disordered" evidence="1">
    <location>
        <begin position="210"/>
        <end position="240"/>
    </location>
</feature>
<keyword evidence="3" id="KW-1185">Reference proteome</keyword>
<feature type="region of interest" description="Disordered" evidence="1">
    <location>
        <begin position="149"/>
        <end position="174"/>
    </location>
</feature>
<accession>A0A6P6K3S1</accession>
<evidence type="ECO:0000313" key="4">
    <source>
        <dbReference type="RefSeq" id="XP_026066879.1"/>
    </source>
</evidence>
<dbReference type="AlphaFoldDB" id="A0A6P6K3S1"/>
<feature type="region of interest" description="Disordered" evidence="1">
    <location>
        <begin position="888"/>
        <end position="932"/>
    </location>
</feature>
<protein>
    <submittedName>
        <fullName evidence="4">Uncharacterized protein LOC113049062 isoform X2</fullName>
    </submittedName>
</protein>
<sequence>MHHIVSKTDKTFKLEVKYINAVKGRGLFAKHSICKGEFVVEYRGDIINDEELQNRRKRYHASSAAFMFEFKRRGKTWCIDASREDGSFGRIVNDDQKHPNCEMRKIYVNGKIHLCLFALNDIKEGEEITYDYGGVDYPWRTQTTSIAANTKAERDSDPSLRSQTPMNDAPGQINSPQIVTQLQNENEIFEPRLRRTKSIIMKDKDLEDSDELFDSTPESSDYYFTDTTSESDFDCDANPTPNQTKLQLLYDQLDVDDSGSLSSLDCDTATTEKTHQQQKKASGTEKPGSSQKAIEGVVVSAFQKRGVSRVYNKRHYCLYCCKPYAKVARHLEGSHANESDVAKALSFPKSSKERRKQLDYIRKRGNYVHNAAVMESGKGELVPCKRPSKEAQGKDFMHCAYCQGLFARKVLWRHMRTCMLQPQSVPLKPGKKRVQSMCIYTGPVPSNMTKQLWEVISVMNLDPVTDLIKKDKLIIDVGQHLLNTGGLSAKNKQCVREKMRELGRLVHNARRVTSLKTMEDCVNPKKYMETVKAVKYTCGYESDKFMIPSLAKKLGNSLLQVSKFLKAQGLMSNNKQRVKNASEFQDIHQEKWNEMILDTAMRNIREAKCNVPALIPFSEDFQKMHTYLSQVQDKWYKSLSESSSTKAWVELAKVCLAQIILFNRRRGGEVASMPLSAFFSRDTFDPHEGVDWALSEVEKQLCRHISRIITMGKCGQPVPILLTSKMLCSLELLVKQREPCGVLKDNCYMFAKPEAMTHFRGSDCLRGFAKACGAKCPKSLTSTRLRKHAAILSTVLNMTETEMDQLGNFLGHDIKMNRELPEKTLQLAKICKVVMALEQGRFAEFHGKNLDDIVIGPDEKVLESDEDRIIQEGLCPSTVYEPIAEKALPPAERNDMPPPPPKRQKPPSPSSGASAVRPRFQGQITHKKNPWQQTEVQAVERHMMRFITSFTVPGKTDCEKCLKAEPEALKNRDWKNVKFFIYNRITAYKKSFQCK</sequence>
<proteinExistence type="predicted"/>
<dbReference type="SMART" id="SM00317">
    <property type="entry name" value="SET"/>
    <property type="match status" value="1"/>
</dbReference>
<dbReference type="Pfam" id="PF00856">
    <property type="entry name" value="SET"/>
    <property type="match status" value="1"/>
</dbReference>
<dbReference type="InterPro" id="IPR001214">
    <property type="entry name" value="SET_dom"/>
</dbReference>
<dbReference type="PANTHER" id="PTHR33480">
    <property type="entry name" value="SET DOMAIN-CONTAINING PROTEIN-RELATED"/>
    <property type="match status" value="1"/>
</dbReference>
<dbReference type="GeneID" id="113049062"/>
<dbReference type="PROSITE" id="PS50280">
    <property type="entry name" value="SET"/>
    <property type="match status" value="1"/>
</dbReference>
<name>A0A6P6K3S1_CARAU</name>
<feature type="domain" description="SET" evidence="2">
    <location>
        <begin position="12"/>
        <end position="133"/>
    </location>
</feature>
<feature type="compositionally biased region" description="Pro residues" evidence="1">
    <location>
        <begin position="896"/>
        <end position="909"/>
    </location>
</feature>
<dbReference type="Gene3D" id="2.170.270.10">
    <property type="entry name" value="SET domain"/>
    <property type="match status" value="1"/>
</dbReference>
<evidence type="ECO:0000256" key="1">
    <source>
        <dbReference type="SAM" id="MobiDB-lite"/>
    </source>
</evidence>
<dbReference type="InterPro" id="IPR046341">
    <property type="entry name" value="SET_dom_sf"/>
</dbReference>
<dbReference type="Proteomes" id="UP000515129">
    <property type="component" value="Chromosome 30"/>
</dbReference>
<evidence type="ECO:0000259" key="2">
    <source>
        <dbReference type="PROSITE" id="PS50280"/>
    </source>
</evidence>
<gene>
    <name evidence="4" type="primary">LOC113049062</name>
</gene>
<dbReference type="SUPFAM" id="SSF82199">
    <property type="entry name" value="SET domain"/>
    <property type="match status" value="1"/>
</dbReference>
<feature type="compositionally biased region" description="Polar residues" evidence="1">
    <location>
        <begin position="159"/>
        <end position="174"/>
    </location>
</feature>
<feature type="region of interest" description="Disordered" evidence="1">
    <location>
        <begin position="264"/>
        <end position="292"/>
    </location>
</feature>
<dbReference type="RefSeq" id="XP_026066879.1">
    <property type="nucleotide sequence ID" value="XM_026211094.1"/>
</dbReference>